<dbReference type="PROSITE" id="PS51257">
    <property type="entry name" value="PROKAR_LIPOPROTEIN"/>
    <property type="match status" value="1"/>
</dbReference>
<comment type="caution">
    <text evidence="2">The sequence shown here is derived from an EMBL/GenBank/DDBJ whole genome shotgun (WGS) entry which is preliminary data.</text>
</comment>
<name>A0ABY0BX76_9GAMM</name>
<proteinExistence type="predicted"/>
<evidence type="ECO:0000313" key="2">
    <source>
        <dbReference type="EMBL" id="RUO28956.1"/>
    </source>
</evidence>
<keyword evidence="1" id="KW-0732">Signal</keyword>
<feature type="chain" id="PRO_5045856457" description="ABC-type transport auxiliary lipoprotein component domain-containing protein" evidence="1">
    <location>
        <begin position="28"/>
        <end position="193"/>
    </location>
</feature>
<gene>
    <name evidence="2" type="ORF">CWE12_11750</name>
</gene>
<sequence length="193" mass="20865">MIKRLITVTRNATRTATLAVCTIFTLAACQSAPDPVVLNPQVDTTASGASIALNIRDQRAHNHVLRLEHSDQTADFATADPSLASLISDRVAQRWALDDASGTQLQVTIEEAVFVVKQGSLRHDTEHRVRLQATLTTADGEVEKTFSGSRESNGPLRADVKKIEGEFAALLASVLNDLVKDDTLNQHIVGEAE</sequence>
<evidence type="ECO:0000313" key="3">
    <source>
        <dbReference type="Proteomes" id="UP000287410"/>
    </source>
</evidence>
<dbReference type="InterPro" id="IPR005619">
    <property type="entry name" value="Uncharacterised_YajG"/>
</dbReference>
<organism evidence="2 3">
    <name type="scientific">Aliidiomarina sedimenti</name>
    <dbReference type="NCBI Taxonomy" id="1933879"/>
    <lineage>
        <taxon>Bacteria</taxon>
        <taxon>Pseudomonadati</taxon>
        <taxon>Pseudomonadota</taxon>
        <taxon>Gammaproteobacteria</taxon>
        <taxon>Alteromonadales</taxon>
        <taxon>Idiomarinaceae</taxon>
        <taxon>Aliidiomarina</taxon>
    </lineage>
</organism>
<evidence type="ECO:0008006" key="4">
    <source>
        <dbReference type="Google" id="ProtNLM"/>
    </source>
</evidence>
<dbReference type="EMBL" id="PIPN01000005">
    <property type="protein sequence ID" value="RUO28956.1"/>
    <property type="molecule type" value="Genomic_DNA"/>
</dbReference>
<dbReference type="Pfam" id="PF03923">
    <property type="entry name" value="Lipoprotein_16"/>
    <property type="match status" value="1"/>
</dbReference>
<evidence type="ECO:0000256" key="1">
    <source>
        <dbReference type="SAM" id="SignalP"/>
    </source>
</evidence>
<keyword evidence="3" id="KW-1185">Reference proteome</keyword>
<dbReference type="RefSeq" id="WP_126789893.1">
    <property type="nucleotide sequence ID" value="NZ_PIPN01000005.1"/>
</dbReference>
<dbReference type="Proteomes" id="UP000287410">
    <property type="component" value="Unassembled WGS sequence"/>
</dbReference>
<reference evidence="2 3" key="1">
    <citation type="journal article" date="2018" name="Front. Microbiol.">
        <title>Genome-Based Analysis Reveals the Taxonomy and Diversity of the Family Idiomarinaceae.</title>
        <authorList>
            <person name="Liu Y."/>
            <person name="Lai Q."/>
            <person name="Shao Z."/>
        </authorList>
    </citation>
    <scope>NUCLEOTIDE SEQUENCE [LARGE SCALE GENOMIC DNA]</scope>
    <source>
        <strain evidence="2 3">GBSy1</strain>
    </source>
</reference>
<feature type="signal peptide" evidence="1">
    <location>
        <begin position="1"/>
        <end position="27"/>
    </location>
</feature>
<accession>A0ABY0BX76</accession>
<protein>
    <recommendedName>
        <fullName evidence="4">ABC-type transport auxiliary lipoprotein component domain-containing protein</fullName>
    </recommendedName>
</protein>